<dbReference type="Pfam" id="PF13686">
    <property type="entry name" value="DrsE_2"/>
    <property type="match status" value="1"/>
</dbReference>
<evidence type="ECO:0000313" key="2">
    <source>
        <dbReference type="EMBL" id="GAF26119.1"/>
    </source>
</evidence>
<gene>
    <name evidence="2" type="ORF">MTY_1458</name>
</gene>
<accession>A0A0S6UAH0</accession>
<dbReference type="SUPFAM" id="SSF75169">
    <property type="entry name" value="DsrEFH-like"/>
    <property type="match status" value="1"/>
</dbReference>
<keyword evidence="1" id="KW-0472">Membrane</keyword>
<dbReference type="PANTHER" id="PTHR34655">
    <property type="entry name" value="CONSERVED WITHIN P. AEROPHILUM"/>
    <property type="match status" value="1"/>
</dbReference>
<dbReference type="InterPro" id="IPR027396">
    <property type="entry name" value="DsrEFH-like"/>
</dbReference>
<proteinExistence type="predicted"/>
<dbReference type="Proteomes" id="UP000063718">
    <property type="component" value="Unassembled WGS sequence"/>
</dbReference>
<dbReference type="PANTHER" id="PTHR34655:SF2">
    <property type="entry name" value="PEROXIREDOXIN FAMILY PROTEIN"/>
    <property type="match status" value="1"/>
</dbReference>
<dbReference type="InterPro" id="IPR032836">
    <property type="entry name" value="DsrE2-like"/>
</dbReference>
<dbReference type="RefSeq" id="WP_025773838.1">
    <property type="nucleotide sequence ID" value="NZ_DF238840.1"/>
</dbReference>
<sequence length="158" mass="17335">MAEDKMAIICFSGDLDKALATFNLATGAAASGMEVTIFFTFWGINLLKKPRGRRGASSFLGRMFDWIMPSGPDRLPLSKFNMAGLGPFFMKKQMRSKKVQAVSEFLALAREMGVKFVACIMSMQVMEIPEEDLIDGVEFGGVAAFLQEAANAKISLFI</sequence>
<dbReference type="AlphaFoldDB" id="A0A0S6UAH0"/>
<name>A0A0S6UAH0_NEOTH</name>
<reference evidence="2" key="1">
    <citation type="journal article" date="2014" name="Gene">
        <title>Genome-guided analysis of transformation efficiency and carbon dioxide assimilation by Moorella thermoacetica Y72.</title>
        <authorList>
            <person name="Tsukahara K."/>
            <person name="Kita A."/>
            <person name="Nakashimada Y."/>
            <person name="Hoshino T."/>
            <person name="Murakami K."/>
        </authorList>
    </citation>
    <scope>NUCLEOTIDE SEQUENCE [LARGE SCALE GENOMIC DNA]</scope>
    <source>
        <strain evidence="2">Y72</strain>
    </source>
</reference>
<protein>
    <submittedName>
        <fullName evidence="2">Uncharacterized conserved protein</fullName>
    </submittedName>
</protein>
<dbReference type="EMBL" id="DF238840">
    <property type="protein sequence ID" value="GAF26119.1"/>
    <property type="molecule type" value="Genomic_DNA"/>
</dbReference>
<feature type="transmembrane region" description="Helical" evidence="1">
    <location>
        <begin position="20"/>
        <end position="44"/>
    </location>
</feature>
<evidence type="ECO:0000256" key="1">
    <source>
        <dbReference type="SAM" id="Phobius"/>
    </source>
</evidence>
<organism evidence="2">
    <name type="scientific">Moorella thermoacetica Y72</name>
    <dbReference type="NCBI Taxonomy" id="1325331"/>
    <lineage>
        <taxon>Bacteria</taxon>
        <taxon>Bacillati</taxon>
        <taxon>Bacillota</taxon>
        <taxon>Clostridia</taxon>
        <taxon>Neomoorellales</taxon>
        <taxon>Neomoorellaceae</taxon>
        <taxon>Neomoorella</taxon>
    </lineage>
</organism>
<keyword evidence="1" id="KW-0812">Transmembrane</keyword>
<dbReference type="Gene3D" id="3.40.1260.10">
    <property type="entry name" value="DsrEFH-like"/>
    <property type="match status" value="1"/>
</dbReference>
<keyword evidence="1" id="KW-1133">Transmembrane helix</keyword>